<dbReference type="Gene3D" id="3.90.226.10">
    <property type="entry name" value="2-enoyl-CoA Hydratase, Chain A, domain 1"/>
    <property type="match status" value="2"/>
</dbReference>
<reference evidence="4" key="1">
    <citation type="journal article" date="2019" name="Int. J. Syst. Evol. Microbiol.">
        <title>The Global Catalogue of Microorganisms (GCM) 10K type strain sequencing project: providing services to taxonomists for standard genome sequencing and annotation.</title>
        <authorList>
            <consortium name="The Broad Institute Genomics Platform"/>
            <consortium name="The Broad Institute Genome Sequencing Center for Infectious Disease"/>
            <person name="Wu L."/>
            <person name="Ma J."/>
        </authorList>
    </citation>
    <scope>NUCLEOTIDE SEQUENCE [LARGE SCALE GENOMIC DNA]</scope>
    <source>
        <strain evidence="4">KCTC 32141</strain>
    </source>
</reference>
<dbReference type="SUPFAM" id="SSF52096">
    <property type="entry name" value="ClpP/crotonase"/>
    <property type="match status" value="2"/>
</dbReference>
<dbReference type="Proteomes" id="UP001597533">
    <property type="component" value="Unassembled WGS sequence"/>
</dbReference>
<dbReference type="InterPro" id="IPR011762">
    <property type="entry name" value="COA_CT_N"/>
</dbReference>
<dbReference type="InterPro" id="IPR034733">
    <property type="entry name" value="AcCoA_carboxyl_beta"/>
</dbReference>
<evidence type="ECO:0000259" key="2">
    <source>
        <dbReference type="PROSITE" id="PS50989"/>
    </source>
</evidence>
<evidence type="ECO:0000313" key="3">
    <source>
        <dbReference type="EMBL" id="MFD2824712.1"/>
    </source>
</evidence>
<feature type="domain" description="CoA carboxyltransferase C-terminal" evidence="2">
    <location>
        <begin position="257"/>
        <end position="507"/>
    </location>
</feature>
<protein>
    <submittedName>
        <fullName evidence="3">Acyl-CoA carboxylase subunit beta</fullName>
        <ecNumber evidence="3">6.-.-.-</ecNumber>
    </submittedName>
</protein>
<comment type="caution">
    <text evidence="3">The sequence shown here is derived from an EMBL/GenBank/DDBJ whole genome shotgun (WGS) entry which is preliminary data.</text>
</comment>
<dbReference type="PROSITE" id="PS50989">
    <property type="entry name" value="COA_CT_CTER"/>
    <property type="match status" value="1"/>
</dbReference>
<proteinExistence type="predicted"/>
<dbReference type="EMBL" id="JBHUOV010000015">
    <property type="protein sequence ID" value="MFD2824712.1"/>
    <property type="molecule type" value="Genomic_DNA"/>
</dbReference>
<dbReference type="RefSeq" id="WP_183489346.1">
    <property type="nucleotide sequence ID" value="NZ_JBHUOV010000015.1"/>
</dbReference>
<sequence>MEDKIKNLNEKLAAAYLGGGQARIDKQHEKKKLTARERVHYLLDEGSFEEIGALVTHRTKDFGMENQKFYGDGVVTGYGTVHGRLIYVFAQDFTVFGGSLSETHAEKICKIMDLALKVGAPLIGLNDSGGARIQEGVRSLGGYADIFYKNVQSSGVIPQISAIMGPCAGGAVYSPAMTDFTIMVEDTSYMFVTGPNVVKTVTNEEVTSEELGGASTHSSKSGVAHITASNDVECLEDIKKLLSYLPQNNTESPSLLPFEFKIEERDSLSNIVPDNANKPYDMHEVISGIIDEDSFYEIHKNYAENIIVGFARLGGRSIGVVANQPMFLAGVLDVNSSKKAARFVRFCDAFNIPLLVLEDVPGFLPGTDQEWNGIIVHGAKLLYAFSEATVPRVTVITRKAYGGAYDVMNSKHIGADMNFAWPSAEIAVMGAKGAAEIIFKKDIKSAENPEAKWKEKEAEYAELFANPYSASERGFIDEVILPKDTRRKLIKAFSMLEHKQVNKPKRKHGNIPL</sequence>
<dbReference type="PANTHER" id="PTHR43842">
    <property type="entry name" value="PROPIONYL-COA CARBOXYLASE BETA CHAIN"/>
    <property type="match status" value="1"/>
</dbReference>
<dbReference type="InterPro" id="IPR011763">
    <property type="entry name" value="COA_CT_C"/>
</dbReference>
<organism evidence="3 4">
    <name type="scientific">Lacinutrix iliipiscaria</name>
    <dbReference type="NCBI Taxonomy" id="1230532"/>
    <lineage>
        <taxon>Bacteria</taxon>
        <taxon>Pseudomonadati</taxon>
        <taxon>Bacteroidota</taxon>
        <taxon>Flavobacteriia</taxon>
        <taxon>Flavobacteriales</taxon>
        <taxon>Flavobacteriaceae</taxon>
        <taxon>Lacinutrix</taxon>
    </lineage>
</organism>
<name>A0ABW5WQK9_9FLAO</name>
<accession>A0ABW5WQK9</accession>
<gene>
    <name evidence="3" type="ORF">ACFS5M_13600</name>
</gene>
<dbReference type="PROSITE" id="PS50980">
    <property type="entry name" value="COA_CT_NTER"/>
    <property type="match status" value="1"/>
</dbReference>
<dbReference type="Pfam" id="PF01039">
    <property type="entry name" value="Carboxyl_trans"/>
    <property type="match status" value="1"/>
</dbReference>
<keyword evidence="3" id="KW-0436">Ligase</keyword>
<evidence type="ECO:0000313" key="4">
    <source>
        <dbReference type="Proteomes" id="UP001597533"/>
    </source>
</evidence>
<feature type="domain" description="CoA carboxyltransferase N-terminal" evidence="1">
    <location>
        <begin position="1"/>
        <end position="257"/>
    </location>
</feature>
<dbReference type="InterPro" id="IPR029045">
    <property type="entry name" value="ClpP/crotonase-like_dom_sf"/>
</dbReference>
<dbReference type="PANTHER" id="PTHR43842:SF2">
    <property type="entry name" value="PROPIONYL-COA CARBOXYLASE BETA CHAIN, MITOCHONDRIAL"/>
    <property type="match status" value="1"/>
</dbReference>
<evidence type="ECO:0000259" key="1">
    <source>
        <dbReference type="PROSITE" id="PS50980"/>
    </source>
</evidence>
<dbReference type="EC" id="6.-.-.-" evidence="3"/>
<dbReference type="InterPro" id="IPR051047">
    <property type="entry name" value="AccD/PCCB"/>
</dbReference>
<dbReference type="GO" id="GO:0016874">
    <property type="term" value="F:ligase activity"/>
    <property type="evidence" value="ECO:0007669"/>
    <property type="project" value="UniProtKB-KW"/>
</dbReference>
<keyword evidence="4" id="KW-1185">Reference proteome</keyword>